<keyword evidence="3" id="KW-1185">Reference proteome</keyword>
<evidence type="ECO:0000313" key="2">
    <source>
        <dbReference type="EMBL" id="WWC89090.1"/>
    </source>
</evidence>
<dbReference type="RefSeq" id="XP_066075853.1">
    <property type="nucleotide sequence ID" value="XM_066219756.1"/>
</dbReference>
<dbReference type="SUPFAM" id="SSF81383">
    <property type="entry name" value="F-box domain"/>
    <property type="match status" value="1"/>
</dbReference>
<dbReference type="InterPro" id="IPR036047">
    <property type="entry name" value="F-box-like_dom_sf"/>
</dbReference>
<feature type="domain" description="F-box" evidence="1">
    <location>
        <begin position="1"/>
        <end position="49"/>
    </location>
</feature>
<dbReference type="InterPro" id="IPR001810">
    <property type="entry name" value="F-box_dom"/>
</dbReference>
<dbReference type="GeneID" id="91094678"/>
<evidence type="ECO:0000259" key="1">
    <source>
        <dbReference type="PROSITE" id="PS50181"/>
    </source>
</evidence>
<reference evidence="2 3" key="1">
    <citation type="submission" date="2024-01" db="EMBL/GenBank/DDBJ databases">
        <title>Comparative genomics of Cryptococcus and Kwoniella reveals pathogenesis evolution and contrasting modes of karyotype evolution via chromosome fusion or intercentromeric recombination.</title>
        <authorList>
            <person name="Coelho M.A."/>
            <person name="David-Palma M."/>
            <person name="Shea T."/>
            <person name="Bowers K."/>
            <person name="McGinley-Smith S."/>
            <person name="Mohammad A.W."/>
            <person name="Gnirke A."/>
            <person name="Yurkov A.M."/>
            <person name="Nowrousian M."/>
            <person name="Sun S."/>
            <person name="Cuomo C.A."/>
            <person name="Heitman J."/>
        </authorList>
    </citation>
    <scope>NUCLEOTIDE SEQUENCE [LARGE SCALE GENOMIC DNA]</scope>
    <source>
        <strain evidence="2 3">CBS 6074</strain>
    </source>
</reference>
<dbReference type="EMBL" id="CP144102">
    <property type="protein sequence ID" value="WWC89090.1"/>
    <property type="molecule type" value="Genomic_DNA"/>
</dbReference>
<accession>A0AAX4JX10</accession>
<dbReference type="AlphaFoldDB" id="A0AAX4JX10"/>
<gene>
    <name evidence="2" type="ORF">L201_004008</name>
</gene>
<organism evidence="2 3">
    <name type="scientific">Kwoniella dendrophila CBS 6074</name>
    <dbReference type="NCBI Taxonomy" id="1295534"/>
    <lineage>
        <taxon>Eukaryota</taxon>
        <taxon>Fungi</taxon>
        <taxon>Dikarya</taxon>
        <taxon>Basidiomycota</taxon>
        <taxon>Agaricomycotina</taxon>
        <taxon>Tremellomycetes</taxon>
        <taxon>Tremellales</taxon>
        <taxon>Cryptococcaceae</taxon>
        <taxon>Kwoniella</taxon>
    </lineage>
</organism>
<proteinExistence type="predicted"/>
<sequence length="662" mass="77127">MNRLDNSLLSLILYQLDIPNLLTCSRLNKRFHNFILNDSKLQLAIYQELYQPPAGIVQNDLPARSKLSAYNEIRENIKIVQPGIKPFTITSDQEIHSSYDKYIFTRSNRLEIERGVHGKDGFGLVLSVWNQDDGTRSDLRLPFSIDYDQFAIDPEQDIMIVMEVSHDNPFIRSNCIIHAYHLFKYTDDSNPSVKIPLEYDAKGLDITGSRCDGNQGRYDNYDQDYLPLTKEFQIITNGRLILYWGSGTFTIYDWRTWTPLKCLPPSDSVDGWGSVISWVVTQDDLLIGIDYPQTKEFIAESHEGIVNHEIASLVVFDLAKVSRDQQDLFFPDLILELPITTRSIGEALWDYYRDGKHRKISVEAPDEHPILLDTQNPKFLTISMRYSYVARSSEIPLALQIVVPINKLRSYMIEHQKEYGNIPKFEFQRDMTSGNFESDLDDECEKYEDYIDDLGPKRVERLNQSEKGEIDISNLQNRIWQDSNDPFEEIRRIPFGNWKHFGKLSIVSDIPQEQLQCGWYLISYPIPQLDQEDKLRLSFWDYNQNNFLGQGERQNRTGSFSALCLWKRFQSCYHISNHYRKTINPVSNTKSQPAKIGSANKTLRWSVGFINYRSTIKLFKNGKYHKATFDGRRLIIQFERDDKSKSKILWILDFAEAFSSIY</sequence>
<dbReference type="Proteomes" id="UP001355207">
    <property type="component" value="Chromosome 5"/>
</dbReference>
<name>A0AAX4JX10_9TREE</name>
<evidence type="ECO:0000313" key="3">
    <source>
        <dbReference type="Proteomes" id="UP001355207"/>
    </source>
</evidence>
<protein>
    <recommendedName>
        <fullName evidence="1">F-box domain-containing protein</fullName>
    </recommendedName>
</protein>
<dbReference type="PROSITE" id="PS50181">
    <property type="entry name" value="FBOX"/>
    <property type="match status" value="1"/>
</dbReference>